<evidence type="ECO:0000256" key="4">
    <source>
        <dbReference type="ARBA" id="ARBA00022763"/>
    </source>
</evidence>
<dbReference type="GO" id="GO:0006281">
    <property type="term" value="P:DNA repair"/>
    <property type="evidence" value="ECO:0007669"/>
    <property type="project" value="UniProtKB-KW"/>
</dbReference>
<organism evidence="9 10">
    <name type="scientific">Pseudoalteromonas denitrificans DSM 6059</name>
    <dbReference type="NCBI Taxonomy" id="1123010"/>
    <lineage>
        <taxon>Bacteria</taxon>
        <taxon>Pseudomonadati</taxon>
        <taxon>Pseudomonadota</taxon>
        <taxon>Gammaproteobacteria</taxon>
        <taxon>Alteromonadales</taxon>
        <taxon>Pseudoalteromonadaceae</taxon>
        <taxon>Pseudoalteromonas</taxon>
    </lineage>
</organism>
<evidence type="ECO:0000313" key="10">
    <source>
        <dbReference type="Proteomes" id="UP000198862"/>
    </source>
</evidence>
<dbReference type="InterPro" id="IPR012310">
    <property type="entry name" value="DNA_ligase_ATP-dep_cent"/>
</dbReference>
<protein>
    <submittedName>
        <fullName evidence="9">DNA ligase-1</fullName>
    </submittedName>
</protein>
<proteinExistence type="predicted"/>
<dbReference type="GO" id="GO:0006260">
    <property type="term" value="P:DNA replication"/>
    <property type="evidence" value="ECO:0007669"/>
    <property type="project" value="UniProtKB-KW"/>
</dbReference>
<dbReference type="STRING" id="1123010.SAMN02745724_02717"/>
<dbReference type="GO" id="GO:0006310">
    <property type="term" value="P:DNA recombination"/>
    <property type="evidence" value="ECO:0007669"/>
    <property type="project" value="InterPro"/>
</dbReference>
<keyword evidence="2 9" id="KW-0436">Ligase</keyword>
<dbReference type="SUPFAM" id="SSF56091">
    <property type="entry name" value="DNA ligase/mRNA capping enzyme, catalytic domain"/>
    <property type="match status" value="1"/>
</dbReference>
<dbReference type="GO" id="GO:0005524">
    <property type="term" value="F:ATP binding"/>
    <property type="evidence" value="ECO:0007669"/>
    <property type="project" value="InterPro"/>
</dbReference>
<keyword evidence="5" id="KW-0234">DNA repair</keyword>
<dbReference type="Proteomes" id="UP000198862">
    <property type="component" value="Unassembled WGS sequence"/>
</dbReference>
<feature type="signal peptide" evidence="7">
    <location>
        <begin position="1"/>
        <end position="22"/>
    </location>
</feature>
<dbReference type="PANTHER" id="PTHR47810">
    <property type="entry name" value="DNA LIGASE"/>
    <property type="match status" value="1"/>
</dbReference>
<comment type="catalytic activity">
    <reaction evidence="6">
        <text>ATP + (deoxyribonucleotide)n-3'-hydroxyl + 5'-phospho-(deoxyribonucleotide)m = (deoxyribonucleotide)n+m + AMP + diphosphate.</text>
        <dbReference type="EC" id="6.5.1.1"/>
    </reaction>
</comment>
<dbReference type="PROSITE" id="PS50160">
    <property type="entry name" value="DNA_LIGASE_A3"/>
    <property type="match status" value="1"/>
</dbReference>
<dbReference type="InterPro" id="IPR012340">
    <property type="entry name" value="NA-bd_OB-fold"/>
</dbReference>
<dbReference type="Gene3D" id="3.30.470.30">
    <property type="entry name" value="DNA ligase/mRNA capping enzyme"/>
    <property type="match status" value="1"/>
</dbReference>
<sequence>MRMFLILGFCLFNYFFSSLTFSADKILHPVQLAMKYHQNINIKDYLVSEKYDGIRAIWNGKTLKTRSGKHIYAPKWFIEKLPNIWLDGELWSRRGEFEFISSTVRRNEPNENWQYIKYMVFDVPDKKLSFSLRYEKYHKLINNLNLNHIKAVQQFKVESNENLTALLKDYVDKGAEGLMLHHQNATFQSGRSRNLIKLKPFMDAEATVIALLPGKGKFKGMLGSLLVKTTSGIEFKIGSGFTDFERKNPPKIGDIITFSYHGLTKNQIPKFASFMRIRH</sequence>
<accession>A0A1I1MJ23</accession>
<dbReference type="InterPro" id="IPR050326">
    <property type="entry name" value="NAD_dep_DNA_ligaseB"/>
</dbReference>
<evidence type="ECO:0000256" key="7">
    <source>
        <dbReference type="SAM" id="SignalP"/>
    </source>
</evidence>
<keyword evidence="4" id="KW-0227">DNA damage</keyword>
<reference evidence="9 10" key="1">
    <citation type="submission" date="2016-10" db="EMBL/GenBank/DDBJ databases">
        <authorList>
            <person name="de Groot N.N."/>
        </authorList>
    </citation>
    <scope>NUCLEOTIDE SEQUENCE [LARGE SCALE GENOMIC DNA]</scope>
    <source>
        <strain evidence="9 10">DSM 6059</strain>
    </source>
</reference>
<keyword evidence="7" id="KW-0732">Signal</keyword>
<dbReference type="Gene3D" id="2.40.50.140">
    <property type="entry name" value="Nucleic acid-binding proteins"/>
    <property type="match status" value="1"/>
</dbReference>
<evidence type="ECO:0000256" key="6">
    <source>
        <dbReference type="ARBA" id="ARBA00034003"/>
    </source>
</evidence>
<dbReference type="CDD" id="cd08041">
    <property type="entry name" value="OBF_kDNA_ligase_like"/>
    <property type="match status" value="1"/>
</dbReference>
<comment type="cofactor">
    <cofactor evidence="1">
        <name>a divalent metal cation</name>
        <dbReference type="ChEBI" id="CHEBI:60240"/>
    </cofactor>
</comment>
<name>A0A1I1MJ23_9GAMM</name>
<evidence type="ECO:0000256" key="1">
    <source>
        <dbReference type="ARBA" id="ARBA00001968"/>
    </source>
</evidence>
<evidence type="ECO:0000259" key="8">
    <source>
        <dbReference type="PROSITE" id="PS50160"/>
    </source>
</evidence>
<keyword evidence="10" id="KW-1185">Reference proteome</keyword>
<dbReference type="InterPro" id="IPR029319">
    <property type="entry name" value="DNA_ligase_OB"/>
</dbReference>
<dbReference type="Gene3D" id="3.30.1490.70">
    <property type="match status" value="1"/>
</dbReference>
<evidence type="ECO:0000256" key="3">
    <source>
        <dbReference type="ARBA" id="ARBA00022705"/>
    </source>
</evidence>
<feature type="domain" description="ATP-dependent DNA ligase family profile" evidence="8">
    <location>
        <begin position="133"/>
        <end position="231"/>
    </location>
</feature>
<dbReference type="Pfam" id="PF01068">
    <property type="entry name" value="DNA_ligase_A_M"/>
    <property type="match status" value="1"/>
</dbReference>
<dbReference type="CDD" id="cd07896">
    <property type="entry name" value="Adenylation_kDNA_ligase_like"/>
    <property type="match status" value="1"/>
</dbReference>
<dbReference type="GO" id="GO:0003910">
    <property type="term" value="F:DNA ligase (ATP) activity"/>
    <property type="evidence" value="ECO:0007669"/>
    <property type="project" value="UniProtKB-EC"/>
</dbReference>
<dbReference type="RefSeq" id="WP_245763826.1">
    <property type="nucleotide sequence ID" value="NZ_FOLO01000020.1"/>
</dbReference>
<evidence type="ECO:0000256" key="5">
    <source>
        <dbReference type="ARBA" id="ARBA00023204"/>
    </source>
</evidence>
<keyword evidence="3" id="KW-0235">DNA replication</keyword>
<feature type="chain" id="PRO_5011658206" evidence="7">
    <location>
        <begin position="23"/>
        <end position="279"/>
    </location>
</feature>
<evidence type="ECO:0000256" key="2">
    <source>
        <dbReference type="ARBA" id="ARBA00022598"/>
    </source>
</evidence>
<dbReference type="Pfam" id="PF14743">
    <property type="entry name" value="DNA_ligase_OB_2"/>
    <property type="match status" value="1"/>
</dbReference>
<dbReference type="SUPFAM" id="SSF50249">
    <property type="entry name" value="Nucleic acid-binding proteins"/>
    <property type="match status" value="1"/>
</dbReference>
<gene>
    <name evidence="9" type="ORF">SAMN02745724_02717</name>
</gene>
<dbReference type="AlphaFoldDB" id="A0A1I1MJ23"/>
<dbReference type="EMBL" id="FOLO01000020">
    <property type="protein sequence ID" value="SFC85514.1"/>
    <property type="molecule type" value="Genomic_DNA"/>
</dbReference>
<evidence type="ECO:0000313" key="9">
    <source>
        <dbReference type="EMBL" id="SFC85514.1"/>
    </source>
</evidence>
<dbReference type="NCBIfam" id="NF006592">
    <property type="entry name" value="PRK09125.1"/>
    <property type="match status" value="1"/>
</dbReference>
<dbReference type="PANTHER" id="PTHR47810:SF1">
    <property type="entry name" value="DNA LIGASE B"/>
    <property type="match status" value="1"/>
</dbReference>